<dbReference type="CDD" id="cd21153">
    <property type="entry name" value="PUA_RlmI"/>
    <property type="match status" value="1"/>
</dbReference>
<dbReference type="CDD" id="cd02440">
    <property type="entry name" value="AdoMet_MTases"/>
    <property type="match status" value="1"/>
</dbReference>
<evidence type="ECO:0000313" key="12">
    <source>
        <dbReference type="Proteomes" id="UP000233467"/>
    </source>
</evidence>
<dbReference type="EMBL" id="NQMM01000032">
    <property type="protein sequence ID" value="PKQ77360.1"/>
    <property type="molecule type" value="Genomic_DNA"/>
</dbReference>
<proteinExistence type="inferred from homology"/>
<organism evidence="11 12">
    <name type="scientific">Aeromonas sobria</name>
    <dbReference type="NCBI Taxonomy" id="646"/>
    <lineage>
        <taxon>Bacteria</taxon>
        <taxon>Pseudomonadati</taxon>
        <taxon>Pseudomonadota</taxon>
        <taxon>Gammaproteobacteria</taxon>
        <taxon>Aeromonadales</taxon>
        <taxon>Aeromonadaceae</taxon>
        <taxon>Aeromonas</taxon>
    </lineage>
</organism>
<dbReference type="InterPro" id="IPR002478">
    <property type="entry name" value="PUA"/>
</dbReference>
<evidence type="ECO:0000256" key="7">
    <source>
        <dbReference type="ARBA" id="ARBA00022884"/>
    </source>
</evidence>
<evidence type="ECO:0000256" key="5">
    <source>
        <dbReference type="ARBA" id="ARBA00022679"/>
    </source>
</evidence>
<dbReference type="SMART" id="SM00359">
    <property type="entry name" value="PUA"/>
    <property type="match status" value="1"/>
</dbReference>
<accession>A0A2N3IX88</accession>
<evidence type="ECO:0000256" key="4">
    <source>
        <dbReference type="ARBA" id="ARBA00022603"/>
    </source>
</evidence>
<keyword evidence="4 9" id="KW-0489">Methyltransferase</keyword>
<dbReference type="SUPFAM" id="SSF53335">
    <property type="entry name" value="S-adenosyl-L-methionine-dependent methyltransferases"/>
    <property type="match status" value="1"/>
</dbReference>
<dbReference type="SUPFAM" id="SSF88697">
    <property type="entry name" value="PUA domain-like"/>
    <property type="match status" value="1"/>
</dbReference>
<dbReference type="InterPro" id="IPR036974">
    <property type="entry name" value="PUA_sf"/>
</dbReference>
<dbReference type="GO" id="GO:0003723">
    <property type="term" value="F:RNA binding"/>
    <property type="evidence" value="ECO:0007669"/>
    <property type="project" value="UniProtKB-KW"/>
</dbReference>
<dbReference type="InterPro" id="IPR019614">
    <property type="entry name" value="SAM-dep_methyl-trfase"/>
</dbReference>
<comment type="caution">
    <text evidence="11">The sequence shown here is derived from an EMBL/GenBank/DDBJ whole genome shotgun (WGS) entry which is preliminary data.</text>
</comment>
<keyword evidence="6 9" id="KW-0949">S-adenosyl-L-methionine</keyword>
<comment type="subcellular location">
    <subcellularLocation>
        <location evidence="1 9">Cytoplasm</location>
    </subcellularLocation>
</comment>
<dbReference type="Pfam" id="PF17785">
    <property type="entry name" value="PUA_3"/>
    <property type="match status" value="1"/>
</dbReference>
<dbReference type="Proteomes" id="UP000233467">
    <property type="component" value="Unassembled WGS sequence"/>
</dbReference>
<evidence type="ECO:0000256" key="8">
    <source>
        <dbReference type="ARBA" id="ARBA00038091"/>
    </source>
</evidence>
<comment type="catalytic activity">
    <reaction evidence="9">
        <text>cytidine(1962) in 23S rRNA + S-adenosyl-L-methionine = 5-methylcytidine(1962) in 23S rRNA + S-adenosyl-L-homocysteine + H(+)</text>
        <dbReference type="Rhea" id="RHEA:42912"/>
        <dbReference type="Rhea" id="RHEA-COMP:10382"/>
        <dbReference type="Rhea" id="RHEA-COMP:10386"/>
        <dbReference type="ChEBI" id="CHEBI:15378"/>
        <dbReference type="ChEBI" id="CHEBI:57856"/>
        <dbReference type="ChEBI" id="CHEBI:59789"/>
        <dbReference type="ChEBI" id="CHEBI:74483"/>
        <dbReference type="ChEBI" id="CHEBI:82748"/>
        <dbReference type="EC" id="2.1.1.191"/>
    </reaction>
</comment>
<gene>
    <name evidence="9" type="primary">rlmI</name>
    <name evidence="11" type="ORF">CJP16_11970</name>
</gene>
<evidence type="ECO:0000256" key="1">
    <source>
        <dbReference type="ARBA" id="ARBA00004496"/>
    </source>
</evidence>
<dbReference type="Gene3D" id="3.40.50.150">
    <property type="entry name" value="Vaccinia Virus protein VP39"/>
    <property type="match status" value="1"/>
</dbReference>
<evidence type="ECO:0000256" key="2">
    <source>
        <dbReference type="ARBA" id="ARBA00022490"/>
    </source>
</evidence>
<dbReference type="InterPro" id="IPR023542">
    <property type="entry name" value="RLMI"/>
</dbReference>
<comment type="similarity">
    <text evidence="8 9">Belongs to the methyltransferase superfamily. RlmI family.</text>
</comment>
<keyword evidence="3 9" id="KW-0698">rRNA processing</keyword>
<comment type="function">
    <text evidence="9">Specifically methylates the cytosine at position 1962 (m5C1962) of 23S rRNA.</text>
</comment>
<dbReference type="PROSITE" id="PS50890">
    <property type="entry name" value="PUA"/>
    <property type="match status" value="1"/>
</dbReference>
<dbReference type="GO" id="GO:0005737">
    <property type="term" value="C:cytoplasm"/>
    <property type="evidence" value="ECO:0007669"/>
    <property type="project" value="UniProtKB-SubCell"/>
</dbReference>
<sequence>MHIECGPFSFYHRQTSMSVFIYLVKGREKSLLRRHPWIFSKGIERVEGNPVDGDTVEIYANDGKWLARGAWSSSSQIRARVWTFDKNETVDLDFFIRRLKYAQESRDPLIKRQGLTGYRLCAAESDGLPGLTIDRYADFLVCQILSAGAEFQRELITQALRTLYPECNIYERSDVAVRKKEGLKERTGVIYGEAPTEPVVIEENDGVKILVDIRNGHKTGFYLDQRDNRQAVSKYTEGKRVLNCFSYTGGFGIYALKGGAKEVVNVDLSQNALDIARQNAELNGLDISNTQFVRHDVFKLLREYREKGEKFDVIVLDPPKFAESKAQLLGACRGYKDINMLAFQLLAPGGVLLTYSCSGLMEQSLFQKIVADAALDAGRDAQILELLSQASDHPIGTAYPEGFYLKGLVVRAR</sequence>
<dbReference type="PANTHER" id="PTHR42873:SF1">
    <property type="entry name" value="S-ADENOSYLMETHIONINE-DEPENDENT METHYLTRANSFERASE DOMAIN-CONTAINING PROTEIN"/>
    <property type="match status" value="1"/>
</dbReference>
<protein>
    <recommendedName>
        <fullName evidence="9">Ribosomal RNA large subunit methyltransferase I</fullName>
        <ecNumber evidence="9">2.1.1.191</ecNumber>
    </recommendedName>
    <alternativeName>
        <fullName evidence="9">23S rRNA m5C1962 methyltransferase</fullName>
    </alternativeName>
    <alternativeName>
        <fullName evidence="9">rRNA (cytosine-C(5)-)-methyltransferase RlmI</fullName>
    </alternativeName>
</protein>
<evidence type="ECO:0000256" key="3">
    <source>
        <dbReference type="ARBA" id="ARBA00022552"/>
    </source>
</evidence>
<dbReference type="Gene3D" id="3.30.750.80">
    <property type="entry name" value="RNA methyltransferase domain (HRMD) like"/>
    <property type="match status" value="1"/>
</dbReference>
<evidence type="ECO:0000259" key="10">
    <source>
        <dbReference type="SMART" id="SM00359"/>
    </source>
</evidence>
<dbReference type="InterPro" id="IPR041532">
    <property type="entry name" value="RlmI-like_PUA"/>
</dbReference>
<reference evidence="11 12" key="1">
    <citation type="journal article" date="2017" name="Front. Microbiol.">
        <title>Strong Genomic and Phenotypic Heterogeneity in the Aeromonas sobria Species Complex.</title>
        <authorList>
            <person name="Gauthier J."/>
            <person name="Vincent A.T."/>
            <person name="Charette S.J."/>
            <person name="Derome N."/>
        </authorList>
    </citation>
    <scope>NUCLEOTIDE SEQUENCE [LARGE SCALE GENOMIC DNA]</scope>
    <source>
        <strain evidence="11 12">TM18</strain>
    </source>
</reference>
<keyword evidence="7 9" id="KW-0694">RNA-binding</keyword>
<feature type="domain" description="PUA" evidence="10">
    <location>
        <begin position="19"/>
        <end position="104"/>
    </location>
</feature>
<dbReference type="Gene3D" id="2.30.130.10">
    <property type="entry name" value="PUA domain"/>
    <property type="match status" value="1"/>
</dbReference>
<evidence type="ECO:0000256" key="9">
    <source>
        <dbReference type="HAMAP-Rule" id="MF_01857"/>
    </source>
</evidence>
<keyword evidence="2 9" id="KW-0963">Cytoplasm</keyword>
<dbReference type="EC" id="2.1.1.191" evidence="9"/>
<dbReference type="InterPro" id="IPR029063">
    <property type="entry name" value="SAM-dependent_MTases_sf"/>
</dbReference>
<dbReference type="CDD" id="cd11572">
    <property type="entry name" value="RlmI_M_like"/>
    <property type="match status" value="1"/>
</dbReference>
<evidence type="ECO:0000256" key="6">
    <source>
        <dbReference type="ARBA" id="ARBA00022691"/>
    </source>
</evidence>
<dbReference type="PANTHER" id="PTHR42873">
    <property type="entry name" value="RIBOSOMAL RNA LARGE SUBUNIT METHYLTRANSFERASE"/>
    <property type="match status" value="1"/>
</dbReference>
<dbReference type="GO" id="GO:0016434">
    <property type="term" value="F:rRNA (cytosine) methyltransferase activity"/>
    <property type="evidence" value="ECO:0007669"/>
    <property type="project" value="UniProtKB-UniRule"/>
</dbReference>
<name>A0A2N3IX88_AERSO</name>
<keyword evidence="12" id="KW-1185">Reference proteome</keyword>
<dbReference type="InterPro" id="IPR015947">
    <property type="entry name" value="PUA-like_sf"/>
</dbReference>
<dbReference type="HAMAP" id="MF_01857">
    <property type="entry name" value="23SrRNA_methyltr_I"/>
    <property type="match status" value="1"/>
</dbReference>
<keyword evidence="5 9" id="KW-0808">Transferase</keyword>
<dbReference type="AlphaFoldDB" id="A0A2N3IX88"/>
<dbReference type="Pfam" id="PF10672">
    <property type="entry name" value="Methyltrans_SAM"/>
    <property type="match status" value="1"/>
</dbReference>
<evidence type="ECO:0000313" key="11">
    <source>
        <dbReference type="EMBL" id="PKQ77360.1"/>
    </source>
</evidence>